<dbReference type="EMBL" id="PYWC01000092">
    <property type="protein sequence ID" value="PWW72884.1"/>
    <property type="molecule type" value="Genomic_DNA"/>
</dbReference>
<dbReference type="GO" id="GO:0003676">
    <property type="term" value="F:nucleic acid binding"/>
    <property type="evidence" value="ECO:0007669"/>
    <property type="project" value="InterPro"/>
</dbReference>
<evidence type="ECO:0000313" key="2">
    <source>
        <dbReference type="Proteomes" id="UP000246991"/>
    </source>
</evidence>
<dbReference type="OrthoDB" id="5410741at2759"/>
<dbReference type="STRING" id="42249.A0A317SEL6"/>
<reference evidence="1 2" key="1">
    <citation type="submission" date="2018-03" db="EMBL/GenBank/DDBJ databases">
        <title>Genomes of Pezizomycetes fungi and the evolution of truffles.</title>
        <authorList>
            <person name="Murat C."/>
            <person name="Payen T."/>
            <person name="Noel B."/>
            <person name="Kuo A."/>
            <person name="Martin F.M."/>
        </authorList>
    </citation>
    <scope>NUCLEOTIDE SEQUENCE [LARGE SCALE GENOMIC DNA]</scope>
    <source>
        <strain evidence="1">091103-1</strain>
    </source>
</reference>
<dbReference type="Gene3D" id="3.30.420.10">
    <property type="entry name" value="Ribonuclease H-like superfamily/Ribonuclease H"/>
    <property type="match status" value="1"/>
</dbReference>
<protein>
    <recommendedName>
        <fullName evidence="3">Tc1-like transposase DDE domain-containing protein</fullName>
    </recommendedName>
</protein>
<dbReference type="InterPro" id="IPR036397">
    <property type="entry name" value="RNaseH_sf"/>
</dbReference>
<accession>A0A317SEL6</accession>
<name>A0A317SEL6_9PEZI</name>
<organism evidence="1 2">
    <name type="scientific">Tuber magnatum</name>
    <name type="common">white Piedmont truffle</name>
    <dbReference type="NCBI Taxonomy" id="42249"/>
    <lineage>
        <taxon>Eukaryota</taxon>
        <taxon>Fungi</taxon>
        <taxon>Dikarya</taxon>
        <taxon>Ascomycota</taxon>
        <taxon>Pezizomycotina</taxon>
        <taxon>Pezizomycetes</taxon>
        <taxon>Pezizales</taxon>
        <taxon>Tuberaceae</taxon>
        <taxon>Tuber</taxon>
    </lineage>
</organism>
<comment type="caution">
    <text evidence="1">The sequence shown here is derived from an EMBL/GenBank/DDBJ whole genome shotgun (WGS) entry which is preliminary data.</text>
</comment>
<keyword evidence="2" id="KW-1185">Reference proteome</keyword>
<feature type="non-terminal residue" evidence="1">
    <location>
        <position position="1"/>
    </location>
</feature>
<proteinExistence type="predicted"/>
<dbReference type="AlphaFoldDB" id="A0A317SEL6"/>
<gene>
    <name evidence="1" type="ORF">C7212DRAFT_220514</name>
</gene>
<dbReference type="Proteomes" id="UP000246991">
    <property type="component" value="Unassembled WGS sequence"/>
</dbReference>
<sequence>RILEDRAKYHLAGLNKAITSTFNIQKLPIPANSRHLNHIENVWHILKIRLHKRFTQNRWERPASDGELWKVMEKEWDAIDQQTLDKLVDSLPCRVEAIIAVNGNHTKW</sequence>
<evidence type="ECO:0008006" key="3">
    <source>
        <dbReference type="Google" id="ProtNLM"/>
    </source>
</evidence>
<evidence type="ECO:0000313" key="1">
    <source>
        <dbReference type="EMBL" id="PWW72884.1"/>
    </source>
</evidence>